<reference evidence="1 2" key="1">
    <citation type="submission" date="2018-10" db="EMBL/GenBank/DDBJ databases">
        <title>Genomic Encyclopedia of Archaeal and Bacterial Type Strains, Phase II (KMG-II): from individual species to whole genera.</title>
        <authorList>
            <person name="Goeker M."/>
        </authorList>
    </citation>
    <scope>NUCLEOTIDE SEQUENCE [LARGE SCALE GENOMIC DNA]</scope>
    <source>
        <strain evidence="1 2">DSM 29537</strain>
    </source>
</reference>
<dbReference type="PROSITE" id="PS51257">
    <property type="entry name" value="PROKAR_LIPOPROTEIN"/>
    <property type="match status" value="1"/>
</dbReference>
<gene>
    <name evidence="1" type="ORF">CLV94_0927</name>
</gene>
<dbReference type="AlphaFoldDB" id="A0A495MIQ2"/>
<evidence type="ECO:0000313" key="1">
    <source>
        <dbReference type="EMBL" id="RKS25881.1"/>
    </source>
</evidence>
<name>A0A495MIQ2_9FLAO</name>
<evidence type="ECO:0008006" key="3">
    <source>
        <dbReference type="Google" id="ProtNLM"/>
    </source>
</evidence>
<protein>
    <recommendedName>
        <fullName evidence="3">Lipoprotein</fullName>
    </recommendedName>
</protein>
<dbReference type="Proteomes" id="UP000277579">
    <property type="component" value="Unassembled WGS sequence"/>
</dbReference>
<proteinExistence type="predicted"/>
<evidence type="ECO:0000313" key="2">
    <source>
        <dbReference type="Proteomes" id="UP000277579"/>
    </source>
</evidence>
<dbReference type="RefSeq" id="WP_170148746.1">
    <property type="nucleotide sequence ID" value="NZ_RBLC01000001.1"/>
</dbReference>
<dbReference type="EMBL" id="RBLC01000001">
    <property type="protein sequence ID" value="RKS25881.1"/>
    <property type="molecule type" value="Genomic_DNA"/>
</dbReference>
<accession>A0A495MIQ2</accession>
<sequence>MKKVVLSLALVATMAFVSCKETEKPAEEAAVEATEVEATQAVEAAEVNAEATVDSTKVAEEAKVEAAKAETAAPAKQ</sequence>
<comment type="caution">
    <text evidence="1">The sequence shown here is derived from an EMBL/GenBank/DDBJ whole genome shotgun (WGS) entry which is preliminary data.</text>
</comment>
<organism evidence="1 2">
    <name type="scientific">Flavobacterium endophyticum</name>
    <dbReference type="NCBI Taxonomy" id="1540163"/>
    <lineage>
        <taxon>Bacteria</taxon>
        <taxon>Pseudomonadati</taxon>
        <taxon>Bacteroidota</taxon>
        <taxon>Flavobacteriia</taxon>
        <taxon>Flavobacteriales</taxon>
        <taxon>Flavobacteriaceae</taxon>
        <taxon>Flavobacterium</taxon>
    </lineage>
</organism>
<keyword evidence="2" id="KW-1185">Reference proteome</keyword>